<accession>E3BI33</accession>
<protein>
    <recommendedName>
        <fullName evidence="3">HPt domain-containing protein</fullName>
    </recommendedName>
</protein>
<evidence type="ECO:0000313" key="4">
    <source>
        <dbReference type="EMBL" id="EFP97472.1"/>
    </source>
</evidence>
<dbReference type="Gene3D" id="1.20.120.160">
    <property type="entry name" value="HPT domain"/>
    <property type="match status" value="1"/>
</dbReference>
<dbReference type="RefSeq" id="WP_009600664.1">
    <property type="nucleotide sequence ID" value="NZ_AEIU01000059.1"/>
</dbReference>
<organism evidence="4 5">
    <name type="scientific">Vibrio caribbeanicus ATCC BAA-2122</name>
    <dbReference type="NCBI Taxonomy" id="796620"/>
    <lineage>
        <taxon>Bacteria</taxon>
        <taxon>Pseudomonadati</taxon>
        <taxon>Pseudomonadota</taxon>
        <taxon>Gammaproteobacteria</taxon>
        <taxon>Vibrionales</taxon>
        <taxon>Vibrionaceae</taxon>
        <taxon>Vibrio</taxon>
    </lineage>
</organism>
<feature type="domain" description="HPt" evidence="3">
    <location>
        <begin position="18"/>
        <end position="116"/>
    </location>
</feature>
<dbReference type="PROSITE" id="PS50894">
    <property type="entry name" value="HPT"/>
    <property type="match status" value="1"/>
</dbReference>
<dbReference type="STRING" id="796620.VIBC2010_18814"/>
<reference evidence="4 5" key="1">
    <citation type="journal article" date="2012" name="Int. J. Syst. Evol. Microbiol.">
        <title>Vibrio caribbeanicus sp. nov., isolated from the marine sponge Scleritoderma cyanea.</title>
        <authorList>
            <person name="Hoffmann M."/>
            <person name="Monday S.R."/>
            <person name="Allard M.W."/>
            <person name="Strain E.A."/>
            <person name="Whittaker P."/>
            <person name="Naum M."/>
            <person name="McCarthy P.J."/>
            <person name="Lopez J.V."/>
            <person name="Fischer M."/>
            <person name="Brown E.W."/>
        </authorList>
    </citation>
    <scope>NUCLEOTIDE SEQUENCE [LARGE SCALE GENOMIC DNA]</scope>
    <source>
        <strain evidence="4 5">ATCC BAA-2122</strain>
    </source>
</reference>
<dbReference type="InterPro" id="IPR036641">
    <property type="entry name" value="HPT_dom_sf"/>
</dbReference>
<dbReference type="EMBL" id="AEIU01000059">
    <property type="protein sequence ID" value="EFP97472.1"/>
    <property type="molecule type" value="Genomic_DNA"/>
</dbReference>
<feature type="modified residue" description="Phosphohistidine" evidence="2">
    <location>
        <position position="57"/>
    </location>
</feature>
<dbReference type="Pfam" id="PF01627">
    <property type="entry name" value="Hpt"/>
    <property type="match status" value="1"/>
</dbReference>
<gene>
    <name evidence="4" type="ORF">VIBC2010_18814</name>
</gene>
<evidence type="ECO:0000313" key="5">
    <source>
        <dbReference type="Proteomes" id="UP000002943"/>
    </source>
</evidence>
<dbReference type="InterPro" id="IPR008207">
    <property type="entry name" value="Sig_transdc_His_kin_Hpt_dom"/>
</dbReference>
<dbReference type="GO" id="GO:0000160">
    <property type="term" value="P:phosphorelay signal transduction system"/>
    <property type="evidence" value="ECO:0007669"/>
    <property type="project" value="UniProtKB-KW"/>
</dbReference>
<dbReference type="AlphaFoldDB" id="E3BI33"/>
<evidence type="ECO:0000256" key="1">
    <source>
        <dbReference type="ARBA" id="ARBA00023012"/>
    </source>
</evidence>
<dbReference type="Proteomes" id="UP000002943">
    <property type="component" value="Unassembled WGS sequence"/>
</dbReference>
<keyword evidence="2" id="KW-0597">Phosphoprotein</keyword>
<dbReference type="GO" id="GO:0004672">
    <property type="term" value="F:protein kinase activity"/>
    <property type="evidence" value="ECO:0007669"/>
    <property type="project" value="UniProtKB-ARBA"/>
</dbReference>
<dbReference type="SUPFAM" id="SSF47226">
    <property type="entry name" value="Histidine-containing phosphotransfer domain, HPT domain"/>
    <property type="match status" value="1"/>
</dbReference>
<evidence type="ECO:0000259" key="3">
    <source>
        <dbReference type="PROSITE" id="PS50894"/>
    </source>
</evidence>
<keyword evidence="1" id="KW-0902">Two-component regulatory system</keyword>
<name>E3BI33_9VIBR</name>
<dbReference type="eggNOG" id="ENOG5031PQ1">
    <property type="taxonomic scope" value="Bacteria"/>
</dbReference>
<keyword evidence="5" id="KW-1185">Reference proteome</keyword>
<sequence length="116" mass="12913">MVDKDYLFSPSEVIKLVGEEGVPELLGEYQILLRQHLALPLPSIGEEIAETFFRSVHSLKSSSQFIGASVLADLCLKLETECKQNEFCSGSLLSLSLQVRKYAKELDGQVTNYLSM</sequence>
<evidence type="ECO:0000256" key="2">
    <source>
        <dbReference type="PROSITE-ProRule" id="PRU00110"/>
    </source>
</evidence>
<proteinExistence type="predicted"/>
<comment type="caution">
    <text evidence="4">The sequence shown here is derived from an EMBL/GenBank/DDBJ whole genome shotgun (WGS) entry which is preliminary data.</text>
</comment>
<dbReference type="OrthoDB" id="5905092at2"/>